<dbReference type="Proteomes" id="UP001479290">
    <property type="component" value="Unassembled WGS sequence"/>
</dbReference>
<dbReference type="AlphaFoldDB" id="A0AAW2AF15"/>
<keyword evidence="3" id="KW-0812">Transmembrane</keyword>
<evidence type="ECO:0000256" key="2">
    <source>
        <dbReference type="SAM" id="Coils"/>
    </source>
</evidence>
<dbReference type="GO" id="GO:0006869">
    <property type="term" value="P:lipid transport"/>
    <property type="evidence" value="ECO:0007669"/>
    <property type="project" value="InterPro"/>
</dbReference>
<name>A0AAW2AF15_CULAL</name>
<proteinExistence type="inferred from homology"/>
<dbReference type="GO" id="GO:0016020">
    <property type="term" value="C:membrane"/>
    <property type="evidence" value="ECO:0007669"/>
    <property type="project" value="TreeGrafter"/>
</dbReference>
<evidence type="ECO:0000256" key="3">
    <source>
        <dbReference type="SAM" id="Phobius"/>
    </source>
</evidence>
<dbReference type="GO" id="GO:0042157">
    <property type="term" value="P:lipoprotein metabolic process"/>
    <property type="evidence" value="ECO:0007669"/>
    <property type="project" value="InterPro"/>
</dbReference>
<protein>
    <recommendedName>
        <fullName evidence="6">Apolipo L3-like protein</fullName>
    </recommendedName>
</protein>
<reference evidence="4 5" key="1">
    <citation type="submission" date="2024-05" db="EMBL/GenBank/DDBJ databases">
        <title>A high-quality chromosomal-level genome assembly of Topmouth culter (Culter alburnus).</title>
        <authorList>
            <person name="Zhao H."/>
        </authorList>
    </citation>
    <scope>NUCLEOTIDE SEQUENCE [LARGE SCALE GENOMIC DNA]</scope>
    <source>
        <strain evidence="4">CATC2023</strain>
        <tissue evidence="4">Muscle</tissue>
    </source>
</reference>
<dbReference type="GO" id="GO:0008289">
    <property type="term" value="F:lipid binding"/>
    <property type="evidence" value="ECO:0007669"/>
    <property type="project" value="InterPro"/>
</dbReference>
<evidence type="ECO:0000313" key="4">
    <source>
        <dbReference type="EMBL" id="KAK9971279.1"/>
    </source>
</evidence>
<sequence length="307" mass="33655">MDKPPSMLSDVFHLKEEFIRLYERDHLELQQCIKRLSHLVKTFEEDFRCATEASRIGGIAGIVGGVAMIAGSALAPFTLGASAVVGGAGAAVAAVGEIGGGFFNALKMIQQEKICQNIKNGLEEFQNKINPMIDILEDICQCTNEILSQLNKPEYDISAFSNCVASASELICKYDIGKLAAQLSKSTRNLEEILAGLVHNIHSVINDNVALDDMDNLAINGQISESEINSNAGKFIVKMRKVIDELQNIMDELKETKDIIEKELKPVRSLLTRMFKFYIPLLCVPLIGILFAFKFSGPGTTAVIWAS</sequence>
<dbReference type="InterPro" id="IPR008405">
    <property type="entry name" value="ApoL"/>
</dbReference>
<evidence type="ECO:0000256" key="1">
    <source>
        <dbReference type="ARBA" id="ARBA00010090"/>
    </source>
</evidence>
<keyword evidence="5" id="KW-1185">Reference proteome</keyword>
<feature type="transmembrane region" description="Helical" evidence="3">
    <location>
        <begin position="56"/>
        <end position="77"/>
    </location>
</feature>
<dbReference type="EMBL" id="JAWDJR010000007">
    <property type="protein sequence ID" value="KAK9971279.1"/>
    <property type="molecule type" value="Genomic_DNA"/>
</dbReference>
<organism evidence="4 5">
    <name type="scientific">Culter alburnus</name>
    <name type="common">Topmouth culter</name>
    <dbReference type="NCBI Taxonomy" id="194366"/>
    <lineage>
        <taxon>Eukaryota</taxon>
        <taxon>Metazoa</taxon>
        <taxon>Chordata</taxon>
        <taxon>Craniata</taxon>
        <taxon>Vertebrata</taxon>
        <taxon>Euteleostomi</taxon>
        <taxon>Actinopterygii</taxon>
        <taxon>Neopterygii</taxon>
        <taxon>Teleostei</taxon>
        <taxon>Ostariophysi</taxon>
        <taxon>Cypriniformes</taxon>
        <taxon>Xenocyprididae</taxon>
        <taxon>Xenocypridinae</taxon>
        <taxon>Culter</taxon>
    </lineage>
</organism>
<keyword evidence="2" id="KW-0175">Coiled coil</keyword>
<comment type="caution">
    <text evidence="4">The sequence shown here is derived from an EMBL/GenBank/DDBJ whole genome shotgun (WGS) entry which is preliminary data.</text>
</comment>
<keyword evidence="3" id="KW-1133">Transmembrane helix</keyword>
<dbReference type="Pfam" id="PF05461">
    <property type="entry name" value="ApoL"/>
    <property type="match status" value="1"/>
</dbReference>
<evidence type="ECO:0008006" key="6">
    <source>
        <dbReference type="Google" id="ProtNLM"/>
    </source>
</evidence>
<keyword evidence="3" id="KW-0472">Membrane</keyword>
<dbReference type="PANTHER" id="PTHR14096">
    <property type="entry name" value="APOLIPOPROTEIN L"/>
    <property type="match status" value="1"/>
</dbReference>
<dbReference type="GO" id="GO:0005576">
    <property type="term" value="C:extracellular region"/>
    <property type="evidence" value="ECO:0007669"/>
    <property type="project" value="InterPro"/>
</dbReference>
<dbReference type="PANTHER" id="PTHR14096:SF28">
    <property type="entry name" value="APOLIPOPROTEIN L, 1-RELATED"/>
    <property type="match status" value="1"/>
</dbReference>
<evidence type="ECO:0000313" key="5">
    <source>
        <dbReference type="Proteomes" id="UP001479290"/>
    </source>
</evidence>
<feature type="coiled-coil region" evidence="2">
    <location>
        <begin position="236"/>
        <end position="263"/>
    </location>
</feature>
<feature type="transmembrane region" description="Helical" evidence="3">
    <location>
        <begin position="83"/>
        <end position="106"/>
    </location>
</feature>
<accession>A0AAW2AF15</accession>
<feature type="transmembrane region" description="Helical" evidence="3">
    <location>
        <begin position="275"/>
        <end position="293"/>
    </location>
</feature>
<comment type="similarity">
    <text evidence="1">Belongs to the apolipoprotein L family.</text>
</comment>
<gene>
    <name evidence="4" type="ORF">ABG768_024653</name>
</gene>